<keyword evidence="1" id="KW-0446">Lipid-binding</keyword>
<dbReference type="InterPro" id="IPR050270">
    <property type="entry name" value="DegV_domain_contain"/>
</dbReference>
<dbReference type="GO" id="GO:0008289">
    <property type="term" value="F:lipid binding"/>
    <property type="evidence" value="ECO:0007669"/>
    <property type="project" value="UniProtKB-KW"/>
</dbReference>
<dbReference type="eggNOG" id="COG1307">
    <property type="taxonomic scope" value="Bacteria"/>
</dbReference>
<organism evidence="2 3">
    <name type="scientific">Mycoplasmopsis alligatoris A21JP2</name>
    <dbReference type="NCBI Taxonomy" id="747682"/>
    <lineage>
        <taxon>Bacteria</taxon>
        <taxon>Bacillati</taxon>
        <taxon>Mycoplasmatota</taxon>
        <taxon>Mycoplasmoidales</taxon>
        <taxon>Metamycoplasmataceae</taxon>
        <taxon>Mycoplasmopsis</taxon>
    </lineage>
</organism>
<dbReference type="OrthoDB" id="388177at2"/>
<dbReference type="NCBIfam" id="TIGR00762">
    <property type="entry name" value="DegV"/>
    <property type="match status" value="1"/>
</dbReference>
<comment type="caution">
    <text evidence="2">The sequence shown here is derived from an EMBL/GenBank/DDBJ whole genome shotgun (WGS) entry which is preliminary data.</text>
</comment>
<name>D4XWD0_9BACT</name>
<reference evidence="2 3" key="1">
    <citation type="submission" date="2010-03" db="EMBL/GenBank/DDBJ databases">
        <authorList>
            <person name="Glass J.I."/>
            <person name="Benders G.A."/>
            <person name="Durkin A.S."/>
            <person name="Farmerie W.G."/>
            <person name="Hlavinka K."/>
            <person name="Hostetler J."/>
            <person name="Jackson J."/>
            <person name="May M.A."/>
            <person name="Miller R.H."/>
            <person name="Paralanov V."/>
            <person name="Radune D."/>
            <person name="Szczypinski B."/>
            <person name="Brown D.R."/>
        </authorList>
    </citation>
    <scope>NUCLEOTIDE SEQUENCE [LARGE SCALE GENOMIC DNA]</scope>
    <source>
        <strain evidence="2 3">A21JP2</strain>
    </source>
</reference>
<dbReference type="InterPro" id="IPR003797">
    <property type="entry name" value="DegV"/>
</dbReference>
<dbReference type="Pfam" id="PF02645">
    <property type="entry name" value="DegV"/>
    <property type="match status" value="1"/>
</dbReference>
<evidence type="ECO:0000256" key="1">
    <source>
        <dbReference type="ARBA" id="ARBA00023121"/>
    </source>
</evidence>
<sequence length="286" mass="32209">MKKVAIIVDSSCGLTKSQVEKLGWFFIPIHIEIDGKLYDDGIDINSSNLFDIFGPESQRAKTSSTKLGLVAELLDKLKDEYESIVIYPISMHLSGQYQALKVLEKDYPMLKIVQSVNISQLIIYELLEFEKKLSEGQDFDVLFKKLEESKNQSISLVPKYNDFLVKGGRLSPAAATLAKLFKIVPIIKFEDGKLLKEGKGRTFLKTFYNVLQGKYDELKNKNVSEFEIVLLHSKNSEIDAIVEETTRIFNQTPKVLNIPSAVSIHTGPEACVAIVLPYKLTSLDKI</sequence>
<evidence type="ECO:0000313" key="3">
    <source>
        <dbReference type="Proteomes" id="UP000004757"/>
    </source>
</evidence>
<dbReference type="PANTHER" id="PTHR33434">
    <property type="entry name" value="DEGV DOMAIN-CONTAINING PROTEIN DR_1986-RELATED"/>
    <property type="match status" value="1"/>
</dbReference>
<dbReference type="SUPFAM" id="SSF82549">
    <property type="entry name" value="DAK1/DegV-like"/>
    <property type="match status" value="1"/>
</dbReference>
<dbReference type="RefSeq" id="WP_005683953.1">
    <property type="nucleotide sequence ID" value="NZ_ADNC01000027.1"/>
</dbReference>
<protein>
    <submittedName>
        <fullName evidence="2">EDD domain protein, DegV family</fullName>
    </submittedName>
</protein>
<dbReference type="STRING" id="747682.MALL_0500"/>
<dbReference type="Gene3D" id="3.30.1180.10">
    <property type="match status" value="1"/>
</dbReference>
<proteinExistence type="predicted"/>
<dbReference type="AlphaFoldDB" id="D4XWD0"/>
<evidence type="ECO:0000313" key="2">
    <source>
        <dbReference type="EMBL" id="EFF41320.1"/>
    </source>
</evidence>
<dbReference type="Gene3D" id="3.40.50.10170">
    <property type="match status" value="1"/>
</dbReference>
<dbReference type="PROSITE" id="PS51482">
    <property type="entry name" value="DEGV"/>
    <property type="match status" value="1"/>
</dbReference>
<dbReference type="PANTHER" id="PTHR33434:SF2">
    <property type="entry name" value="FATTY ACID-BINDING PROTEIN TM_1468"/>
    <property type="match status" value="1"/>
</dbReference>
<accession>D4XWD0</accession>
<gene>
    <name evidence="2" type="ORF">MALL_0500</name>
</gene>
<dbReference type="Proteomes" id="UP000004757">
    <property type="component" value="Unassembled WGS sequence"/>
</dbReference>
<dbReference type="InterPro" id="IPR043168">
    <property type="entry name" value="DegV_C"/>
</dbReference>
<keyword evidence="3" id="KW-1185">Reference proteome</keyword>
<dbReference type="EMBL" id="ADNC01000027">
    <property type="protein sequence ID" value="EFF41320.1"/>
    <property type="molecule type" value="Genomic_DNA"/>
</dbReference>